<feature type="transmembrane region" description="Helical" evidence="14">
    <location>
        <begin position="45"/>
        <end position="65"/>
    </location>
</feature>
<evidence type="ECO:0000256" key="10">
    <source>
        <dbReference type="ARBA" id="ARBA00023251"/>
    </source>
</evidence>
<evidence type="ECO:0000256" key="7">
    <source>
        <dbReference type="ARBA" id="ARBA00022801"/>
    </source>
</evidence>
<gene>
    <name evidence="14" type="primary">uppP</name>
    <name evidence="15" type="ORF">ASILVAE211_13220</name>
</gene>
<comment type="similarity">
    <text evidence="2 14">Belongs to the UppP family.</text>
</comment>
<dbReference type="GO" id="GO:0005886">
    <property type="term" value="C:plasma membrane"/>
    <property type="evidence" value="ECO:0007669"/>
    <property type="project" value="UniProtKB-SubCell"/>
</dbReference>
<comment type="function">
    <text evidence="14">Catalyzes the dephosphorylation of undecaprenyl diphosphate (UPP). Confers resistance to bacitracin.</text>
</comment>
<dbReference type="InterPro" id="IPR003824">
    <property type="entry name" value="UppP"/>
</dbReference>
<evidence type="ECO:0000256" key="13">
    <source>
        <dbReference type="ARBA" id="ARBA00047594"/>
    </source>
</evidence>
<feature type="transmembrane region" description="Helical" evidence="14">
    <location>
        <begin position="193"/>
        <end position="212"/>
    </location>
</feature>
<dbReference type="Proteomes" id="UP000708298">
    <property type="component" value="Unassembled WGS sequence"/>
</dbReference>
<keyword evidence="14" id="KW-0573">Peptidoglycan synthesis</keyword>
<evidence type="ECO:0000256" key="8">
    <source>
        <dbReference type="ARBA" id="ARBA00022989"/>
    </source>
</evidence>
<comment type="caution">
    <text evidence="15">The sequence shown here is derived from an EMBL/GenBank/DDBJ whole genome shotgun (WGS) entry which is preliminary data.</text>
</comment>
<evidence type="ECO:0000256" key="12">
    <source>
        <dbReference type="ARBA" id="ARBA00032932"/>
    </source>
</evidence>
<evidence type="ECO:0000256" key="3">
    <source>
        <dbReference type="ARBA" id="ARBA00012374"/>
    </source>
</evidence>
<dbReference type="RefSeq" id="WP_227321805.1">
    <property type="nucleotide sequence ID" value="NZ_JAESVB010000005.1"/>
</dbReference>
<dbReference type="Pfam" id="PF02673">
    <property type="entry name" value="BacA"/>
    <property type="match status" value="1"/>
</dbReference>
<dbReference type="EMBL" id="JAESVB010000005">
    <property type="protein sequence ID" value="MCB8876147.1"/>
    <property type="molecule type" value="Genomic_DNA"/>
</dbReference>
<evidence type="ECO:0000313" key="15">
    <source>
        <dbReference type="EMBL" id="MCB8876147.1"/>
    </source>
</evidence>
<dbReference type="GO" id="GO:0050380">
    <property type="term" value="F:undecaprenyl-diphosphatase activity"/>
    <property type="evidence" value="ECO:0007669"/>
    <property type="project" value="UniProtKB-UniRule"/>
</dbReference>
<keyword evidence="8 14" id="KW-1133">Transmembrane helix</keyword>
<keyword evidence="7 14" id="KW-0378">Hydrolase</keyword>
<dbReference type="GO" id="GO:0046677">
    <property type="term" value="P:response to antibiotic"/>
    <property type="evidence" value="ECO:0007669"/>
    <property type="project" value="UniProtKB-UniRule"/>
</dbReference>
<evidence type="ECO:0000256" key="9">
    <source>
        <dbReference type="ARBA" id="ARBA00023136"/>
    </source>
</evidence>
<keyword evidence="14" id="KW-0133">Cell shape</keyword>
<dbReference type="HAMAP" id="MF_01006">
    <property type="entry name" value="Undec_diphosphatase"/>
    <property type="match status" value="1"/>
</dbReference>
<accession>A0A963YTB4</accession>
<evidence type="ECO:0000256" key="14">
    <source>
        <dbReference type="HAMAP-Rule" id="MF_01006"/>
    </source>
</evidence>
<keyword evidence="14" id="KW-0961">Cell wall biogenesis/degradation</keyword>
<evidence type="ECO:0000256" key="6">
    <source>
        <dbReference type="ARBA" id="ARBA00022692"/>
    </source>
</evidence>
<organism evidence="15 16">
    <name type="scientific">Acidisoma silvae</name>
    <dbReference type="NCBI Taxonomy" id="2802396"/>
    <lineage>
        <taxon>Bacteria</taxon>
        <taxon>Pseudomonadati</taxon>
        <taxon>Pseudomonadota</taxon>
        <taxon>Alphaproteobacteria</taxon>
        <taxon>Acetobacterales</taxon>
        <taxon>Acidocellaceae</taxon>
        <taxon>Acidisoma</taxon>
    </lineage>
</organism>
<keyword evidence="9 14" id="KW-0472">Membrane</keyword>
<protein>
    <recommendedName>
        <fullName evidence="4 14">Undecaprenyl-diphosphatase</fullName>
        <ecNumber evidence="3 14">3.6.1.27</ecNumber>
    </recommendedName>
    <alternativeName>
        <fullName evidence="12 14">Bacitracin resistance protein</fullName>
    </alternativeName>
    <alternativeName>
        <fullName evidence="11 14">Undecaprenyl pyrophosphate phosphatase</fullName>
    </alternativeName>
</protein>
<proteinExistence type="inferred from homology"/>
<dbReference type="GO" id="GO:0071555">
    <property type="term" value="P:cell wall organization"/>
    <property type="evidence" value="ECO:0007669"/>
    <property type="project" value="UniProtKB-KW"/>
</dbReference>
<dbReference type="PANTHER" id="PTHR30622">
    <property type="entry name" value="UNDECAPRENYL-DIPHOSPHATASE"/>
    <property type="match status" value="1"/>
</dbReference>
<evidence type="ECO:0000256" key="4">
    <source>
        <dbReference type="ARBA" id="ARBA00021581"/>
    </source>
</evidence>
<dbReference type="EC" id="3.6.1.27" evidence="3 14"/>
<feature type="transmembrane region" description="Helical" evidence="14">
    <location>
        <begin position="114"/>
        <end position="136"/>
    </location>
</feature>
<keyword evidence="16" id="KW-1185">Reference proteome</keyword>
<evidence type="ECO:0000256" key="2">
    <source>
        <dbReference type="ARBA" id="ARBA00010621"/>
    </source>
</evidence>
<keyword evidence="5 14" id="KW-1003">Cell membrane</keyword>
<evidence type="ECO:0000256" key="11">
    <source>
        <dbReference type="ARBA" id="ARBA00032707"/>
    </source>
</evidence>
<feature type="transmembrane region" description="Helical" evidence="14">
    <location>
        <begin position="157"/>
        <end position="173"/>
    </location>
</feature>
<evidence type="ECO:0000256" key="5">
    <source>
        <dbReference type="ARBA" id="ARBA00022475"/>
    </source>
</evidence>
<feature type="transmembrane region" description="Helical" evidence="14">
    <location>
        <begin position="256"/>
        <end position="278"/>
    </location>
</feature>
<feature type="transmembrane region" description="Helical" evidence="14">
    <location>
        <begin position="224"/>
        <end position="250"/>
    </location>
</feature>
<reference evidence="15" key="1">
    <citation type="journal article" date="2021" name="Microorganisms">
        <title>Acidisoma silvae sp. nov. and Acidisomacellulosilytica sp. nov., Two Acidophilic Bacteria Isolated from Decaying Wood, Hydrolyzing Cellulose and Producing Poly-3-hydroxybutyrate.</title>
        <authorList>
            <person name="Mieszkin S."/>
            <person name="Pouder E."/>
            <person name="Uroz S."/>
            <person name="Simon-Colin C."/>
            <person name="Alain K."/>
        </authorList>
    </citation>
    <scope>NUCLEOTIDE SEQUENCE</scope>
    <source>
        <strain evidence="15">HW T2.11</strain>
    </source>
</reference>
<comment type="catalytic activity">
    <reaction evidence="13 14">
        <text>di-trans,octa-cis-undecaprenyl diphosphate + H2O = di-trans,octa-cis-undecaprenyl phosphate + phosphate + H(+)</text>
        <dbReference type="Rhea" id="RHEA:28094"/>
        <dbReference type="ChEBI" id="CHEBI:15377"/>
        <dbReference type="ChEBI" id="CHEBI:15378"/>
        <dbReference type="ChEBI" id="CHEBI:43474"/>
        <dbReference type="ChEBI" id="CHEBI:58405"/>
        <dbReference type="ChEBI" id="CHEBI:60392"/>
        <dbReference type="EC" id="3.6.1.27"/>
    </reaction>
</comment>
<keyword evidence="6 14" id="KW-0812">Transmembrane</keyword>
<name>A0A963YTB4_9PROT</name>
<dbReference type="GO" id="GO:0008360">
    <property type="term" value="P:regulation of cell shape"/>
    <property type="evidence" value="ECO:0007669"/>
    <property type="project" value="UniProtKB-KW"/>
</dbReference>
<keyword evidence="10 14" id="KW-0046">Antibiotic resistance</keyword>
<sequence length="280" mass="29645">MDPIQAIVIAVVQGATELFPVSSLGHAVVLPALLHWHMDQHGDTFLPFLVMLHVGTALALLGFFWKDWMAILRGLIGMGSAHEVREARRVFLLIVIATIPVVILGGGLEHLLRRVFATPLIAAVFLIVNGLVLLVGEKLKGSRTSTLALSKLGARDAFIIGCWQCLALIPGMSRSGASILGGVLRGLDHEDSAHFSFLIALPVIVAAAVLEVPKLMHDHAAHGAMGLAVAAAVVAGVTALASTAFLMRWFRGHDSWGMAPFAIYCIVAGALSAGYLFITG</sequence>
<dbReference type="GO" id="GO:0009252">
    <property type="term" value="P:peptidoglycan biosynthetic process"/>
    <property type="evidence" value="ECO:0007669"/>
    <property type="project" value="UniProtKB-KW"/>
</dbReference>
<dbReference type="NCBIfam" id="NF001397">
    <property type="entry name" value="PRK00281.3-4"/>
    <property type="match status" value="1"/>
</dbReference>
<feature type="transmembrane region" description="Helical" evidence="14">
    <location>
        <begin position="90"/>
        <end position="108"/>
    </location>
</feature>
<reference evidence="15" key="2">
    <citation type="submission" date="2021-01" db="EMBL/GenBank/DDBJ databases">
        <authorList>
            <person name="Mieszkin S."/>
            <person name="Pouder E."/>
            <person name="Alain K."/>
        </authorList>
    </citation>
    <scope>NUCLEOTIDE SEQUENCE</scope>
    <source>
        <strain evidence="15">HW T2.11</strain>
    </source>
</reference>
<evidence type="ECO:0000256" key="1">
    <source>
        <dbReference type="ARBA" id="ARBA00004651"/>
    </source>
</evidence>
<comment type="subcellular location">
    <subcellularLocation>
        <location evidence="1 14">Cell membrane</location>
        <topology evidence="1 14">Multi-pass membrane protein</topology>
    </subcellularLocation>
</comment>
<dbReference type="AlphaFoldDB" id="A0A963YTB4"/>
<comment type="miscellaneous">
    <text evidence="14">Bacitracin is thought to be involved in the inhibition of peptidoglycan synthesis by sequestering undecaprenyl diphosphate, thereby reducing the pool of lipid carrier available.</text>
</comment>
<dbReference type="PANTHER" id="PTHR30622:SF4">
    <property type="entry name" value="UNDECAPRENYL-DIPHOSPHATASE"/>
    <property type="match status" value="1"/>
</dbReference>
<evidence type="ECO:0000313" key="16">
    <source>
        <dbReference type="Proteomes" id="UP000708298"/>
    </source>
</evidence>